<dbReference type="EMBL" id="NIRI02000010">
    <property type="protein sequence ID" value="KAG5454294.1"/>
    <property type="molecule type" value="Genomic_DNA"/>
</dbReference>
<dbReference type="Gene3D" id="2.40.70.10">
    <property type="entry name" value="Acid Proteases"/>
    <property type="match status" value="1"/>
</dbReference>
<reference evidence="1 2" key="2">
    <citation type="journal article" date="2021" name="Genomics">
        <title>High-quality reference genome for Clonorchis sinensis.</title>
        <authorList>
            <person name="Young N.D."/>
            <person name="Stroehlein A.J."/>
            <person name="Kinkar L."/>
            <person name="Wang T."/>
            <person name="Sohn W.M."/>
            <person name="Chang B.C.H."/>
            <person name="Kaur P."/>
            <person name="Weisz D."/>
            <person name="Dudchenko O."/>
            <person name="Aiden E.L."/>
            <person name="Korhonen P.K."/>
            <person name="Gasser R.B."/>
        </authorList>
    </citation>
    <scope>NUCLEOTIDE SEQUENCE [LARGE SCALE GENOMIC DNA]</scope>
    <source>
        <strain evidence="1">Cs-k2</strain>
    </source>
</reference>
<dbReference type="InterPro" id="IPR033121">
    <property type="entry name" value="PEPTIDASE_A1"/>
</dbReference>
<evidence type="ECO:0000313" key="2">
    <source>
        <dbReference type="Proteomes" id="UP000286415"/>
    </source>
</evidence>
<dbReference type="STRING" id="79923.G7Y791"/>
<evidence type="ECO:0000313" key="1">
    <source>
        <dbReference type="EMBL" id="KAG5454294.1"/>
    </source>
</evidence>
<proteinExistence type="predicted"/>
<dbReference type="InterPro" id="IPR021109">
    <property type="entry name" value="Peptidase_aspartic_dom_sf"/>
</dbReference>
<protein>
    <submittedName>
        <fullName evidence="1">Uncharacterized protein</fullName>
    </submittedName>
</protein>
<dbReference type="PROSITE" id="PS51767">
    <property type="entry name" value="PEPTIDASE_A1"/>
    <property type="match status" value="1"/>
</dbReference>
<accession>A0A8T1MY21</accession>
<reference evidence="1 2" key="1">
    <citation type="journal article" date="2018" name="Biotechnol. Adv.">
        <title>Improved genomic resources and new bioinformatic workflow for the carcinogenic parasite Clonorchis sinensis: Biotechnological implications.</title>
        <authorList>
            <person name="Wang D."/>
            <person name="Korhonen P.K."/>
            <person name="Gasser R.B."/>
            <person name="Young N.D."/>
        </authorList>
    </citation>
    <scope>NUCLEOTIDE SEQUENCE [LARGE SCALE GENOMIC DNA]</scope>
    <source>
        <strain evidence="1">Cs-k2</strain>
    </source>
</reference>
<dbReference type="Proteomes" id="UP000286415">
    <property type="component" value="Unassembled WGS sequence"/>
</dbReference>
<gene>
    <name evidence="1" type="ORF">CSKR_113003</name>
</gene>
<organism evidence="1 2">
    <name type="scientific">Clonorchis sinensis</name>
    <name type="common">Chinese liver fluke</name>
    <dbReference type="NCBI Taxonomy" id="79923"/>
    <lineage>
        <taxon>Eukaryota</taxon>
        <taxon>Metazoa</taxon>
        <taxon>Spiralia</taxon>
        <taxon>Lophotrochozoa</taxon>
        <taxon>Platyhelminthes</taxon>
        <taxon>Trematoda</taxon>
        <taxon>Digenea</taxon>
        <taxon>Opisthorchiida</taxon>
        <taxon>Opisthorchiata</taxon>
        <taxon>Opisthorchiidae</taxon>
        <taxon>Clonorchis</taxon>
    </lineage>
</organism>
<dbReference type="OrthoDB" id="10373093at2759"/>
<dbReference type="Pfam" id="PF00026">
    <property type="entry name" value="Asp"/>
    <property type="match status" value="1"/>
</dbReference>
<keyword evidence="2" id="KW-1185">Reference proteome</keyword>
<comment type="caution">
    <text evidence="1">The sequence shown here is derived from an EMBL/GenBank/DDBJ whole genome shotgun (WGS) entry which is preliminary data.</text>
</comment>
<name>A0A8T1MY21_CLOSI</name>
<sequence length="158" mass="18106">MEIVVSGRPVGYSNIFTVYFRNDPEHGAQNLPVAELFLGKVPFENWMGPEIFIPLREMPGWGINIRCLRFDGRDFAMGPIAADLSLSTQFIWLDRLNEAGILQVLGAGSWEGGIYYVPCHRITNLPRLIFDIEDDTVYLTPDEYVLKVSWKQQINIIW</sequence>
<dbReference type="SUPFAM" id="SSF50630">
    <property type="entry name" value="Acid proteases"/>
    <property type="match status" value="1"/>
</dbReference>